<dbReference type="Gene3D" id="3.30.160.390">
    <property type="entry name" value="Integrase, DNA-binding domain"/>
    <property type="match status" value="1"/>
</dbReference>
<comment type="caution">
    <text evidence="8">The sequence shown here is derived from an EMBL/GenBank/DDBJ whole genome shotgun (WGS) entry which is preliminary data.</text>
</comment>
<dbReference type="GO" id="GO:0006310">
    <property type="term" value="P:DNA recombination"/>
    <property type="evidence" value="ECO:0007669"/>
    <property type="project" value="UniProtKB-KW"/>
</dbReference>
<dbReference type="OrthoDB" id="9795573at2"/>
<keyword evidence="3 5" id="KW-0238">DNA-binding</keyword>
<dbReference type="PANTHER" id="PTHR30629:SF2">
    <property type="entry name" value="PROPHAGE INTEGRASE INTS-RELATED"/>
    <property type="match status" value="1"/>
</dbReference>
<feature type="domain" description="Core-binding (CB)" evidence="7">
    <location>
        <begin position="98"/>
        <end position="179"/>
    </location>
</feature>
<dbReference type="InterPro" id="IPR011010">
    <property type="entry name" value="DNA_brk_join_enz"/>
</dbReference>
<dbReference type="InterPro" id="IPR013762">
    <property type="entry name" value="Integrase-like_cat_sf"/>
</dbReference>
<evidence type="ECO:0000259" key="7">
    <source>
        <dbReference type="PROSITE" id="PS51900"/>
    </source>
</evidence>
<dbReference type="Pfam" id="PF13356">
    <property type="entry name" value="Arm-DNA-bind_3"/>
    <property type="match status" value="1"/>
</dbReference>
<evidence type="ECO:0000256" key="2">
    <source>
        <dbReference type="ARBA" id="ARBA00022908"/>
    </source>
</evidence>
<dbReference type="InterPro" id="IPR044068">
    <property type="entry name" value="CB"/>
</dbReference>
<organism evidence="8 9">
    <name type="scientific">Silvibacterium bohemicum</name>
    <dbReference type="NCBI Taxonomy" id="1577686"/>
    <lineage>
        <taxon>Bacteria</taxon>
        <taxon>Pseudomonadati</taxon>
        <taxon>Acidobacteriota</taxon>
        <taxon>Terriglobia</taxon>
        <taxon>Terriglobales</taxon>
        <taxon>Acidobacteriaceae</taxon>
        <taxon>Silvibacterium</taxon>
    </lineage>
</organism>
<dbReference type="PROSITE" id="PS51900">
    <property type="entry name" value="CB"/>
    <property type="match status" value="1"/>
</dbReference>
<dbReference type="EMBL" id="JACHEK010000003">
    <property type="protein sequence ID" value="MBB6143685.1"/>
    <property type="molecule type" value="Genomic_DNA"/>
</dbReference>
<dbReference type="AlphaFoldDB" id="A0A841JT67"/>
<evidence type="ECO:0000313" key="8">
    <source>
        <dbReference type="EMBL" id="MBB6143685.1"/>
    </source>
</evidence>
<proteinExistence type="inferred from homology"/>
<evidence type="ECO:0000256" key="3">
    <source>
        <dbReference type="ARBA" id="ARBA00023125"/>
    </source>
</evidence>
<name>A0A841JT67_9BACT</name>
<dbReference type="InterPro" id="IPR053876">
    <property type="entry name" value="Phage_int_M"/>
</dbReference>
<keyword evidence="4" id="KW-0233">DNA recombination</keyword>
<sequence length="401" mass="46057">MVLTDTAIRETKPRQKRFKMFDRAGLFLLVNPGGSKLWRWRYRFDSKEKLMALGEYPFVNLEQARELHFAARRTLVAGIDPMAERKAEAEAKQREAQNSFEKIARRWWEWWAHNKSPRHADTVLRRLEADVFPAYGHKLIDAVGAPDIRELMLAVERREARDVAKRIYQTTGQIFRYAAANGLAMRNPAAGFNPRDILAGTKTENFARVEARELPELLAKMDDCNGVAITRFAMKLMAYTFVRTSELIAAPWVEFDLDNARWIIPKDRMKMGTAHIVPLSRQSVEVLRALKLLTGNSRLVFPGANDKNKPMSNNTILTALYRLGYQGRMTGHGFRGLASTILHESGFDEAHVEVQLSHLKRNKAAAAYNHAKYINQRTVMMQWWADYLDDELNKGRRLLAV</sequence>
<dbReference type="InterPro" id="IPR038488">
    <property type="entry name" value="Integrase_DNA-bd_sf"/>
</dbReference>
<feature type="domain" description="Tyr recombinase" evidence="6">
    <location>
        <begin position="204"/>
        <end position="381"/>
    </location>
</feature>
<reference evidence="8 9" key="1">
    <citation type="submission" date="2020-08" db="EMBL/GenBank/DDBJ databases">
        <title>Genomic Encyclopedia of Type Strains, Phase IV (KMG-IV): sequencing the most valuable type-strain genomes for metagenomic binning, comparative biology and taxonomic classification.</title>
        <authorList>
            <person name="Goeker M."/>
        </authorList>
    </citation>
    <scope>NUCLEOTIDE SEQUENCE [LARGE SCALE GENOMIC DNA]</scope>
    <source>
        <strain evidence="8 9">DSM 103733</strain>
    </source>
</reference>
<dbReference type="InterPro" id="IPR010998">
    <property type="entry name" value="Integrase_recombinase_N"/>
</dbReference>
<evidence type="ECO:0000313" key="9">
    <source>
        <dbReference type="Proteomes" id="UP000538666"/>
    </source>
</evidence>
<evidence type="ECO:0000256" key="1">
    <source>
        <dbReference type="ARBA" id="ARBA00008857"/>
    </source>
</evidence>
<evidence type="ECO:0000259" key="6">
    <source>
        <dbReference type="PROSITE" id="PS51898"/>
    </source>
</evidence>
<dbReference type="CDD" id="cd00801">
    <property type="entry name" value="INT_P4_C"/>
    <property type="match status" value="1"/>
</dbReference>
<dbReference type="SUPFAM" id="SSF56349">
    <property type="entry name" value="DNA breaking-rejoining enzymes"/>
    <property type="match status" value="1"/>
</dbReference>
<dbReference type="PANTHER" id="PTHR30629">
    <property type="entry name" value="PROPHAGE INTEGRASE"/>
    <property type="match status" value="1"/>
</dbReference>
<dbReference type="RefSeq" id="WP_050058715.1">
    <property type="nucleotide sequence ID" value="NZ_JACHEK010000003.1"/>
</dbReference>
<protein>
    <submittedName>
        <fullName evidence="8">Integrase</fullName>
    </submittedName>
</protein>
<comment type="similarity">
    <text evidence="1">Belongs to the 'phage' integrase family.</text>
</comment>
<dbReference type="GO" id="GO:0003677">
    <property type="term" value="F:DNA binding"/>
    <property type="evidence" value="ECO:0007669"/>
    <property type="project" value="UniProtKB-UniRule"/>
</dbReference>
<dbReference type="Gene3D" id="1.10.150.130">
    <property type="match status" value="1"/>
</dbReference>
<dbReference type="InterPro" id="IPR025166">
    <property type="entry name" value="Integrase_DNA_bind_dom"/>
</dbReference>
<dbReference type="Proteomes" id="UP000538666">
    <property type="component" value="Unassembled WGS sequence"/>
</dbReference>
<gene>
    <name evidence="8" type="ORF">HNQ77_001634</name>
</gene>
<dbReference type="Pfam" id="PF22022">
    <property type="entry name" value="Phage_int_M"/>
    <property type="match status" value="1"/>
</dbReference>
<accession>A0A841JT67</accession>
<evidence type="ECO:0000256" key="5">
    <source>
        <dbReference type="PROSITE-ProRule" id="PRU01248"/>
    </source>
</evidence>
<evidence type="ECO:0000256" key="4">
    <source>
        <dbReference type="ARBA" id="ARBA00023172"/>
    </source>
</evidence>
<keyword evidence="9" id="KW-1185">Reference proteome</keyword>
<dbReference type="InterPro" id="IPR002104">
    <property type="entry name" value="Integrase_catalytic"/>
</dbReference>
<dbReference type="Pfam" id="PF00589">
    <property type="entry name" value="Phage_integrase"/>
    <property type="match status" value="1"/>
</dbReference>
<keyword evidence="2" id="KW-0229">DNA integration</keyword>
<dbReference type="GO" id="GO:0015074">
    <property type="term" value="P:DNA integration"/>
    <property type="evidence" value="ECO:0007669"/>
    <property type="project" value="UniProtKB-KW"/>
</dbReference>
<dbReference type="Gene3D" id="1.10.443.10">
    <property type="entry name" value="Intergrase catalytic core"/>
    <property type="match status" value="1"/>
</dbReference>
<dbReference type="InterPro" id="IPR050808">
    <property type="entry name" value="Phage_Integrase"/>
</dbReference>
<dbReference type="PROSITE" id="PS51898">
    <property type="entry name" value="TYR_RECOMBINASE"/>
    <property type="match status" value="1"/>
</dbReference>